<sequence>MLIPFDTHKAEVSVVLDKRKIAFSSRNLLYLRNRRKRCVDFGPRPGPFSLLASVCIDDVFPARERTEPRILFSLAAV</sequence>
<evidence type="ECO:0000313" key="1">
    <source>
        <dbReference type="EMBL" id="GIY86633.1"/>
    </source>
</evidence>
<reference evidence="1 2" key="1">
    <citation type="submission" date="2021-06" db="EMBL/GenBank/DDBJ databases">
        <title>Caerostris extrusa draft genome.</title>
        <authorList>
            <person name="Kono N."/>
            <person name="Arakawa K."/>
        </authorList>
    </citation>
    <scope>NUCLEOTIDE SEQUENCE [LARGE SCALE GENOMIC DNA]</scope>
</reference>
<comment type="caution">
    <text evidence="1">The sequence shown here is derived from an EMBL/GenBank/DDBJ whole genome shotgun (WGS) entry which is preliminary data.</text>
</comment>
<dbReference type="AlphaFoldDB" id="A0AAV4WWG9"/>
<dbReference type="Proteomes" id="UP001054945">
    <property type="component" value="Unassembled WGS sequence"/>
</dbReference>
<name>A0AAV4WWG9_CAEEX</name>
<proteinExistence type="predicted"/>
<gene>
    <name evidence="1" type="ORF">CEXT_480631</name>
</gene>
<organism evidence="1 2">
    <name type="scientific">Caerostris extrusa</name>
    <name type="common">Bark spider</name>
    <name type="synonym">Caerostris bankana</name>
    <dbReference type="NCBI Taxonomy" id="172846"/>
    <lineage>
        <taxon>Eukaryota</taxon>
        <taxon>Metazoa</taxon>
        <taxon>Ecdysozoa</taxon>
        <taxon>Arthropoda</taxon>
        <taxon>Chelicerata</taxon>
        <taxon>Arachnida</taxon>
        <taxon>Araneae</taxon>
        <taxon>Araneomorphae</taxon>
        <taxon>Entelegynae</taxon>
        <taxon>Araneoidea</taxon>
        <taxon>Araneidae</taxon>
        <taxon>Caerostris</taxon>
    </lineage>
</organism>
<accession>A0AAV4WWG9</accession>
<dbReference type="EMBL" id="BPLR01016827">
    <property type="protein sequence ID" value="GIY86633.1"/>
    <property type="molecule type" value="Genomic_DNA"/>
</dbReference>
<keyword evidence="2" id="KW-1185">Reference proteome</keyword>
<evidence type="ECO:0000313" key="2">
    <source>
        <dbReference type="Proteomes" id="UP001054945"/>
    </source>
</evidence>
<protein>
    <submittedName>
        <fullName evidence="1">Uncharacterized protein</fullName>
    </submittedName>
</protein>